<dbReference type="Proteomes" id="UP000799755">
    <property type="component" value="Unassembled WGS sequence"/>
</dbReference>
<evidence type="ECO:0000313" key="1">
    <source>
        <dbReference type="EMBL" id="KAF2466242.1"/>
    </source>
</evidence>
<comment type="caution">
    <text evidence="1">The sequence shown here is derived from an EMBL/GenBank/DDBJ whole genome shotgun (WGS) entry which is preliminary data.</text>
</comment>
<evidence type="ECO:0000313" key="2">
    <source>
        <dbReference type="Proteomes" id="UP000799755"/>
    </source>
</evidence>
<gene>
    <name evidence="1" type="ORF">BDR25DRAFT_237332</name>
</gene>
<protein>
    <submittedName>
        <fullName evidence="1">Uncharacterized protein</fullName>
    </submittedName>
</protein>
<dbReference type="EMBL" id="MU003525">
    <property type="protein sequence ID" value="KAF2466242.1"/>
    <property type="molecule type" value="Genomic_DNA"/>
</dbReference>
<sequence>MFLPSALFLASISLLAHLTTSQAQQLLPLPSGRDYNVTISHLHFHSPSSPDPYHPDPTAGRHVMISVFYPLRKNICSGRCYPAYMPNATAVVSGAQFFGSQQNDSRIFENIKFQACCGVKQGNMTNPTAYPVVVIEPNVGTTRFLYGAIAQEIASQGYVVVTVDHPYDSSIVELDPGSGSENSTALKKVELDPFVAMNPWNATVTKAFNTRLSDLEIVTTSLRNYTILQSAGLNTTLIPIPQNAAFNTLPANTNIIGHGLGGSISTYLSTLPSTPSPYLAANSSVYINLAGTPPLIPSDTYAPILFFGLSPGFRREDSPHWNASWPHFRGDATEWDLFPGQIYDYSDLPLILNITSSEYPGARDMVRGVGPVGGKVGMKVAWEVTTKWVWAYLGLSWEWKGRASVERRLNEFVGEYQGVMRTYPRV</sequence>
<proteinExistence type="predicted"/>
<keyword evidence="2" id="KW-1185">Reference proteome</keyword>
<accession>A0ACB6QIU3</accession>
<reference evidence="1" key="1">
    <citation type="journal article" date="2020" name="Stud. Mycol.">
        <title>101 Dothideomycetes genomes: a test case for predicting lifestyles and emergence of pathogens.</title>
        <authorList>
            <person name="Haridas S."/>
            <person name="Albert R."/>
            <person name="Binder M."/>
            <person name="Bloem J."/>
            <person name="Labutti K."/>
            <person name="Salamov A."/>
            <person name="Andreopoulos B."/>
            <person name="Baker S."/>
            <person name="Barry K."/>
            <person name="Bills G."/>
            <person name="Bluhm B."/>
            <person name="Cannon C."/>
            <person name="Castanera R."/>
            <person name="Culley D."/>
            <person name="Daum C."/>
            <person name="Ezra D."/>
            <person name="Gonzalez J."/>
            <person name="Henrissat B."/>
            <person name="Kuo A."/>
            <person name="Liang C."/>
            <person name="Lipzen A."/>
            <person name="Lutzoni F."/>
            <person name="Magnuson J."/>
            <person name="Mondo S."/>
            <person name="Nolan M."/>
            <person name="Ohm R."/>
            <person name="Pangilinan J."/>
            <person name="Park H.-J."/>
            <person name="Ramirez L."/>
            <person name="Alfaro M."/>
            <person name="Sun H."/>
            <person name="Tritt A."/>
            <person name="Yoshinaga Y."/>
            <person name="Zwiers L.-H."/>
            <person name="Turgeon B."/>
            <person name="Goodwin S."/>
            <person name="Spatafora J."/>
            <person name="Crous P."/>
            <person name="Grigoriev I."/>
        </authorList>
    </citation>
    <scope>NUCLEOTIDE SEQUENCE</scope>
    <source>
        <strain evidence="1">ATCC 200398</strain>
    </source>
</reference>
<name>A0ACB6QIU3_9PLEO</name>
<organism evidence="1 2">
    <name type="scientific">Lindgomyces ingoldianus</name>
    <dbReference type="NCBI Taxonomy" id="673940"/>
    <lineage>
        <taxon>Eukaryota</taxon>
        <taxon>Fungi</taxon>
        <taxon>Dikarya</taxon>
        <taxon>Ascomycota</taxon>
        <taxon>Pezizomycotina</taxon>
        <taxon>Dothideomycetes</taxon>
        <taxon>Pleosporomycetidae</taxon>
        <taxon>Pleosporales</taxon>
        <taxon>Lindgomycetaceae</taxon>
        <taxon>Lindgomyces</taxon>
    </lineage>
</organism>